<evidence type="ECO:0000256" key="1">
    <source>
        <dbReference type="SAM" id="MobiDB-lite"/>
    </source>
</evidence>
<comment type="caution">
    <text evidence="2">The sequence shown here is derived from an EMBL/GenBank/DDBJ whole genome shotgun (WGS) entry which is preliminary data.</text>
</comment>
<dbReference type="Proteomes" id="UP000691718">
    <property type="component" value="Unassembled WGS sequence"/>
</dbReference>
<accession>A0A8S3XBE1</accession>
<organism evidence="2 3">
    <name type="scientific">Parnassius apollo</name>
    <name type="common">Apollo butterfly</name>
    <name type="synonym">Papilio apollo</name>
    <dbReference type="NCBI Taxonomy" id="110799"/>
    <lineage>
        <taxon>Eukaryota</taxon>
        <taxon>Metazoa</taxon>
        <taxon>Ecdysozoa</taxon>
        <taxon>Arthropoda</taxon>
        <taxon>Hexapoda</taxon>
        <taxon>Insecta</taxon>
        <taxon>Pterygota</taxon>
        <taxon>Neoptera</taxon>
        <taxon>Endopterygota</taxon>
        <taxon>Lepidoptera</taxon>
        <taxon>Glossata</taxon>
        <taxon>Ditrysia</taxon>
        <taxon>Papilionoidea</taxon>
        <taxon>Papilionidae</taxon>
        <taxon>Parnassiinae</taxon>
        <taxon>Parnassini</taxon>
        <taxon>Parnassius</taxon>
        <taxon>Parnassius</taxon>
    </lineage>
</organism>
<dbReference type="EMBL" id="CAJQZP010001064">
    <property type="protein sequence ID" value="CAG5014863.1"/>
    <property type="molecule type" value="Genomic_DNA"/>
</dbReference>
<gene>
    <name evidence="2" type="ORF">PAPOLLO_LOCUS16232</name>
</gene>
<feature type="region of interest" description="Disordered" evidence="1">
    <location>
        <begin position="15"/>
        <end position="44"/>
    </location>
</feature>
<name>A0A8S3XBE1_PARAO</name>
<protein>
    <submittedName>
        <fullName evidence="2">(apollo) hypothetical protein</fullName>
    </submittedName>
</protein>
<dbReference type="AlphaFoldDB" id="A0A8S3XBE1"/>
<keyword evidence="3" id="KW-1185">Reference proteome</keyword>
<sequence>MGSRNYTEEELLRILEESDEGDFSDGSDELFVSDEDVGDESGDESIGNIERVVSKSSTQELSPIRECFYGIPEENFLEVDNERAQPEAITVII</sequence>
<proteinExistence type="predicted"/>
<feature type="compositionally biased region" description="Acidic residues" evidence="1">
    <location>
        <begin position="17"/>
        <end position="43"/>
    </location>
</feature>
<reference evidence="2" key="1">
    <citation type="submission" date="2021-04" db="EMBL/GenBank/DDBJ databases">
        <authorList>
            <person name="Tunstrom K."/>
        </authorList>
    </citation>
    <scope>NUCLEOTIDE SEQUENCE</scope>
</reference>
<evidence type="ECO:0000313" key="2">
    <source>
        <dbReference type="EMBL" id="CAG5014863.1"/>
    </source>
</evidence>
<evidence type="ECO:0000313" key="3">
    <source>
        <dbReference type="Proteomes" id="UP000691718"/>
    </source>
</evidence>